<dbReference type="HOGENOM" id="CLU_2890282_0_0_1"/>
<sequence>MATPTMRFSTEVAQPKFTPVVKSPPPKRNLDTIIEEEAYVSIIVSSLDRTLEQKRYHISSLST</sequence>
<dbReference type="Gramene" id="PGSC0003DMT400079867">
    <property type="protein sequence ID" value="PGSC0003DMT400079867"/>
    <property type="gene ID" value="PGSC0003DMG400031106"/>
</dbReference>
<keyword evidence="2" id="KW-1185">Reference proteome</keyword>
<dbReference type="AlphaFoldDB" id="M1D2L6"/>
<dbReference type="EnsemblPlants" id="PGSC0003DMT400079867">
    <property type="protein sequence ID" value="PGSC0003DMT400079867"/>
    <property type="gene ID" value="PGSC0003DMG400031106"/>
</dbReference>
<proteinExistence type="predicted"/>
<reference evidence="1" key="2">
    <citation type="submission" date="2015-06" db="UniProtKB">
        <authorList>
            <consortium name="EnsemblPlants"/>
        </authorList>
    </citation>
    <scope>IDENTIFICATION</scope>
    <source>
        <strain evidence="1">DM1-3 516 R44</strain>
    </source>
</reference>
<accession>M1D2L6</accession>
<name>M1D2L6_SOLTU</name>
<dbReference type="Proteomes" id="UP000011115">
    <property type="component" value="Unassembled WGS sequence"/>
</dbReference>
<dbReference type="PaxDb" id="4113-PGSC0003DMT400079867"/>
<evidence type="ECO:0000313" key="2">
    <source>
        <dbReference type="Proteomes" id="UP000011115"/>
    </source>
</evidence>
<protein>
    <submittedName>
        <fullName evidence="1">Uncharacterized protein</fullName>
    </submittedName>
</protein>
<dbReference type="InParanoid" id="M1D2L6"/>
<evidence type="ECO:0000313" key="1">
    <source>
        <dbReference type="EnsemblPlants" id="PGSC0003DMT400079867"/>
    </source>
</evidence>
<organism evidence="1 2">
    <name type="scientific">Solanum tuberosum</name>
    <name type="common">Potato</name>
    <dbReference type="NCBI Taxonomy" id="4113"/>
    <lineage>
        <taxon>Eukaryota</taxon>
        <taxon>Viridiplantae</taxon>
        <taxon>Streptophyta</taxon>
        <taxon>Embryophyta</taxon>
        <taxon>Tracheophyta</taxon>
        <taxon>Spermatophyta</taxon>
        <taxon>Magnoliopsida</taxon>
        <taxon>eudicotyledons</taxon>
        <taxon>Gunneridae</taxon>
        <taxon>Pentapetalae</taxon>
        <taxon>asterids</taxon>
        <taxon>lamiids</taxon>
        <taxon>Solanales</taxon>
        <taxon>Solanaceae</taxon>
        <taxon>Solanoideae</taxon>
        <taxon>Solaneae</taxon>
        <taxon>Solanum</taxon>
    </lineage>
</organism>
<reference evidence="2" key="1">
    <citation type="journal article" date="2011" name="Nature">
        <title>Genome sequence and analysis of the tuber crop potato.</title>
        <authorList>
            <consortium name="The Potato Genome Sequencing Consortium"/>
        </authorList>
    </citation>
    <scope>NUCLEOTIDE SEQUENCE [LARGE SCALE GENOMIC DNA]</scope>
    <source>
        <strain evidence="2">cv. DM1-3 516 R44</strain>
    </source>
</reference>